<keyword evidence="1" id="KW-0472">Membrane</keyword>
<dbReference type="Pfam" id="PF24514">
    <property type="entry name" value="SpaA_4"/>
    <property type="match status" value="5"/>
</dbReference>
<protein>
    <recommendedName>
        <fullName evidence="3">SpaA-like prealbumin fold domain-containing protein</fullName>
    </recommendedName>
</protein>
<feature type="chain" id="PRO_5020397751" description="SpaA-like prealbumin fold domain-containing protein" evidence="2">
    <location>
        <begin position="28"/>
        <end position="1095"/>
    </location>
</feature>
<dbReference type="InterPro" id="IPR055371">
    <property type="entry name" value="SpaA_PFL_dom_4"/>
</dbReference>
<feature type="transmembrane region" description="Helical" evidence="1">
    <location>
        <begin position="1068"/>
        <end position="1088"/>
    </location>
</feature>
<feature type="signal peptide" evidence="2">
    <location>
        <begin position="1"/>
        <end position="27"/>
    </location>
</feature>
<feature type="domain" description="SpaA-like prealbumin fold" evidence="3">
    <location>
        <begin position="738"/>
        <end position="840"/>
    </location>
</feature>
<keyword evidence="1" id="KW-1133">Transmembrane helix</keyword>
<evidence type="ECO:0000259" key="3">
    <source>
        <dbReference type="Pfam" id="PF24514"/>
    </source>
</evidence>
<keyword evidence="5" id="KW-1185">Reference proteome</keyword>
<feature type="domain" description="SpaA-like prealbumin fold" evidence="3">
    <location>
        <begin position="639"/>
        <end position="730"/>
    </location>
</feature>
<evidence type="ECO:0000256" key="2">
    <source>
        <dbReference type="SAM" id="SignalP"/>
    </source>
</evidence>
<dbReference type="EMBL" id="SDPO01000003">
    <property type="protein sequence ID" value="RXZ47709.1"/>
    <property type="molecule type" value="Genomic_DNA"/>
</dbReference>
<keyword evidence="1" id="KW-0812">Transmembrane</keyword>
<evidence type="ECO:0000313" key="4">
    <source>
        <dbReference type="EMBL" id="RXZ47709.1"/>
    </source>
</evidence>
<sequence>MVQQRPRTALLATGALLVALIAPVAFATSAANAADVGGLATGFQIDGNKNGGSPPDTFDWDSFLTAPVPDGSYTFTPTGTYTTADGNESTGIVDASFSWDNDSDGCEAADATGLPGSQVADDNPWDIAPANVNAKANGCSSASAYEIVDVAGVDHYVLYQYWTRLEGNGDMSTYQLLQGPVPGRCDDILVEFNYDSAGDTTEVNILGWVGECAEGGAGTWEILAADFPHDAAVGARVEGPDLPGEPATFGEIAVDLTAAGLFDGEGCTGFRAVGYVTRTGNSSNAQLIDFVGPGSDPLVIATCGTISVAKASNPPGVESGEIFDYDVTRSGGGDVHGETIVGTNLLGQPLVDADPTLQGISGTIGVGDSHAWGPINAGDDYELTETFDAAEPWALESIVCTVTNPGTGQQETYTLVDDGEPTGEEFAVYPNVNTGCVMTNSTSFVEVEKITLPDGSAELFDFTIDGQGFDLADGETETFQFAPGAEVDVVETVPDGWDLVDVTCDPAGDAIEFGETVTTTAGATVHCAFTNEQAGRIIINKVVEGLDDAEFLFASETLGDFSITTVGGVGSEDFPDLVPGAYAVAETPIDGYDTTNLVCTDPDGGTVVDLTDFSVDIDLDPGETVECTFTNTERGIILVDKETIPNEYDQDFGFVFDGGDSHEEFTLNDANDDEVDPWNSGLIVPGTYTVDETVPEDWTLEGISCGTVEGDGTTIELAPGQVVTCVFTNAAVPGSVELAKSVEGVSDDFAWSFDFTLTEEPDGAPVTQTVDSSALPDSAVALWEDLTVGSTYTLVEDELPFGWTADDIVCTGLEDADTETAGFQFEVTPGLELECTALNTAIPTEVDLLKSVTGLPDGAAWSFDFTLTGPDQAGDVRTATNAEPVVGWDGLIPGLSYTIVESATPGWVNGDITCTAGEGPYGDLDPEADGFQFMAMPGLVLLCDADNEALPGIITVTKSTVGGDGTFGFVLTQLGSDGDPRTREVTTVSGTAEAVFELVDAGLRYSIAETPVEAGWSAGPMMCEVTPAGGGDAVAIDAADFEVAPGDEIACAITNTFHPPMPVTGVNLAAGGGIALLLLLGGGLLFLLRRRQAAE</sequence>
<evidence type="ECO:0000256" key="1">
    <source>
        <dbReference type="SAM" id="Phobius"/>
    </source>
</evidence>
<feature type="domain" description="SpaA-like prealbumin fold" evidence="3">
    <location>
        <begin position="954"/>
        <end position="1056"/>
    </location>
</feature>
<proteinExistence type="predicted"/>
<feature type="domain" description="SpaA-like prealbumin fold" evidence="3">
    <location>
        <begin position="537"/>
        <end position="632"/>
    </location>
</feature>
<comment type="caution">
    <text evidence="4">The sequence shown here is derived from an EMBL/GenBank/DDBJ whole genome shotgun (WGS) entry which is preliminary data.</text>
</comment>
<dbReference type="OrthoDB" id="3985100at2"/>
<gene>
    <name evidence="4" type="ORF">ESP57_14325</name>
</gene>
<name>A0A4Q2JM78_9MICO</name>
<dbReference type="Proteomes" id="UP000292935">
    <property type="component" value="Unassembled WGS sequence"/>
</dbReference>
<evidence type="ECO:0000313" key="5">
    <source>
        <dbReference type="Proteomes" id="UP000292935"/>
    </source>
</evidence>
<organism evidence="4 5">
    <name type="scientific">Agromyces fucosus</name>
    <dbReference type="NCBI Taxonomy" id="41985"/>
    <lineage>
        <taxon>Bacteria</taxon>
        <taxon>Bacillati</taxon>
        <taxon>Actinomycetota</taxon>
        <taxon>Actinomycetes</taxon>
        <taxon>Micrococcales</taxon>
        <taxon>Microbacteriaceae</taxon>
        <taxon>Agromyces</taxon>
    </lineage>
</organism>
<dbReference type="AlphaFoldDB" id="A0A4Q2JM78"/>
<dbReference type="RefSeq" id="WP_129232064.1">
    <property type="nucleotide sequence ID" value="NZ_SDPO01000003.1"/>
</dbReference>
<accession>A0A4Q2JM78</accession>
<reference evidence="4 5" key="1">
    <citation type="submission" date="2019-01" db="EMBL/GenBank/DDBJ databases">
        <authorList>
            <person name="Li J."/>
        </authorList>
    </citation>
    <scope>NUCLEOTIDE SEQUENCE [LARGE SCALE GENOMIC DNA]</scope>
    <source>
        <strain evidence="4 5">CCUG 35506</strain>
    </source>
</reference>
<keyword evidence="2" id="KW-0732">Signal</keyword>
<feature type="domain" description="SpaA-like prealbumin fold" evidence="3">
    <location>
        <begin position="470"/>
        <end position="532"/>
    </location>
</feature>